<protein>
    <submittedName>
        <fullName evidence="1">Uncharacterized protein</fullName>
    </submittedName>
</protein>
<keyword evidence="2" id="KW-1185">Reference proteome</keyword>
<sequence>MEYGSIEEDVREYAAPGEISIHLVYKEVNLGHFKENQQAIMEMMSGDELCVEGMECLNKQGVLMLEPSGRFIKNIRNNFGDYRLKTASVNLILFWKGQHEKEEISIILPEFCFERREDTC</sequence>
<evidence type="ECO:0000313" key="2">
    <source>
        <dbReference type="Proteomes" id="UP000812961"/>
    </source>
</evidence>
<dbReference type="Proteomes" id="UP000812961">
    <property type="component" value="Unassembled WGS sequence"/>
</dbReference>
<proteinExistence type="predicted"/>
<name>A0ABS7G7C4_9BACT</name>
<evidence type="ECO:0000313" key="1">
    <source>
        <dbReference type="EMBL" id="MBW8683562.1"/>
    </source>
</evidence>
<gene>
    <name evidence="1" type="ORF">K1Y79_04380</name>
</gene>
<dbReference type="RefSeq" id="WP_220248777.1">
    <property type="nucleotide sequence ID" value="NZ_JAICCF010000001.1"/>
</dbReference>
<comment type="caution">
    <text evidence="1">The sequence shown here is derived from an EMBL/GenBank/DDBJ whole genome shotgun (WGS) entry which is preliminary data.</text>
</comment>
<accession>A0ABS7G7C4</accession>
<dbReference type="EMBL" id="JAICCF010000001">
    <property type="protein sequence ID" value="MBW8683562.1"/>
    <property type="molecule type" value="Genomic_DNA"/>
</dbReference>
<organism evidence="1 2">
    <name type="scientific">Chitinophaga rhizophila</name>
    <dbReference type="NCBI Taxonomy" id="2866212"/>
    <lineage>
        <taxon>Bacteria</taxon>
        <taxon>Pseudomonadati</taxon>
        <taxon>Bacteroidota</taxon>
        <taxon>Chitinophagia</taxon>
        <taxon>Chitinophagales</taxon>
        <taxon>Chitinophagaceae</taxon>
        <taxon>Chitinophaga</taxon>
    </lineage>
</organism>
<reference evidence="1 2" key="1">
    <citation type="submission" date="2021-08" db="EMBL/GenBank/DDBJ databases">
        <title>The genome sequence of Chitinophaga sp. B61.</title>
        <authorList>
            <person name="Zhang X."/>
        </authorList>
    </citation>
    <scope>NUCLEOTIDE SEQUENCE [LARGE SCALE GENOMIC DNA]</scope>
    <source>
        <strain evidence="1 2">B61</strain>
    </source>
</reference>